<name>A0A6J4UV48_9BACT</name>
<gene>
    <name evidence="2" type="ORF">AVDCRST_MAG70-1714</name>
</gene>
<accession>A0A6J4UV48</accession>
<sequence length="58" mass="5896">GRGLARTSHRDGVLAVGQILARCNRNAPDDGQSPGRREGCLSPAEPPDPGDPPPGVPG</sequence>
<evidence type="ECO:0000256" key="1">
    <source>
        <dbReference type="SAM" id="MobiDB-lite"/>
    </source>
</evidence>
<dbReference type="EMBL" id="CADCWH010000271">
    <property type="protein sequence ID" value="CAA9561604.1"/>
    <property type="molecule type" value="Genomic_DNA"/>
</dbReference>
<protein>
    <submittedName>
        <fullName evidence="2">Uncharacterized protein</fullName>
    </submittedName>
</protein>
<organism evidence="2">
    <name type="scientific">uncultured Thermomicrobiales bacterium</name>
    <dbReference type="NCBI Taxonomy" id="1645740"/>
    <lineage>
        <taxon>Bacteria</taxon>
        <taxon>Pseudomonadati</taxon>
        <taxon>Thermomicrobiota</taxon>
        <taxon>Thermomicrobia</taxon>
        <taxon>Thermomicrobiales</taxon>
        <taxon>environmental samples</taxon>
    </lineage>
</organism>
<reference evidence="2" key="1">
    <citation type="submission" date="2020-02" db="EMBL/GenBank/DDBJ databases">
        <authorList>
            <person name="Meier V. D."/>
        </authorList>
    </citation>
    <scope>NUCLEOTIDE SEQUENCE</scope>
    <source>
        <strain evidence="2">AVDCRST_MAG70</strain>
    </source>
</reference>
<feature type="compositionally biased region" description="Pro residues" evidence="1">
    <location>
        <begin position="44"/>
        <end position="58"/>
    </location>
</feature>
<evidence type="ECO:0000313" key="2">
    <source>
        <dbReference type="EMBL" id="CAA9561604.1"/>
    </source>
</evidence>
<feature type="region of interest" description="Disordered" evidence="1">
    <location>
        <begin position="24"/>
        <end position="58"/>
    </location>
</feature>
<feature type="non-terminal residue" evidence="2">
    <location>
        <position position="1"/>
    </location>
</feature>
<proteinExistence type="predicted"/>
<feature type="non-terminal residue" evidence="2">
    <location>
        <position position="58"/>
    </location>
</feature>
<dbReference type="AlphaFoldDB" id="A0A6J4UV48"/>